<name>A0ABX7N8J7_9BACT</name>
<evidence type="ECO:0000256" key="1">
    <source>
        <dbReference type="SAM" id="SignalP"/>
    </source>
</evidence>
<feature type="signal peptide" evidence="1">
    <location>
        <begin position="1"/>
        <end position="18"/>
    </location>
</feature>
<evidence type="ECO:0000313" key="3">
    <source>
        <dbReference type="EMBL" id="QSQ15086.1"/>
    </source>
</evidence>
<gene>
    <name evidence="3" type="ORF">JY572_03085</name>
</gene>
<dbReference type="Proteomes" id="UP000663090">
    <property type="component" value="Chromosome"/>
</dbReference>
<evidence type="ECO:0000313" key="4">
    <source>
        <dbReference type="Proteomes" id="UP000663090"/>
    </source>
</evidence>
<dbReference type="EMBL" id="CP071091">
    <property type="protein sequence ID" value="QSQ15086.1"/>
    <property type="molecule type" value="Genomic_DNA"/>
</dbReference>
<dbReference type="NCBIfam" id="NF047436">
    <property type="entry name" value="LA_2272_repeat"/>
    <property type="match status" value="1"/>
</dbReference>
<dbReference type="Gene3D" id="3.40.50.1460">
    <property type="match status" value="1"/>
</dbReference>
<organism evidence="3 4">
    <name type="scientific">Myxococcus landrumensis</name>
    <dbReference type="NCBI Taxonomy" id="2813577"/>
    <lineage>
        <taxon>Bacteria</taxon>
        <taxon>Pseudomonadati</taxon>
        <taxon>Myxococcota</taxon>
        <taxon>Myxococcia</taxon>
        <taxon>Myxococcales</taxon>
        <taxon>Cystobacterineae</taxon>
        <taxon>Myxococcaceae</taxon>
        <taxon>Myxococcus</taxon>
    </lineage>
</organism>
<reference evidence="3 4" key="1">
    <citation type="submission" date="2021-02" db="EMBL/GenBank/DDBJ databases">
        <title>De Novo genome assembly of isolated myxobacteria.</title>
        <authorList>
            <person name="Stevens D.C."/>
        </authorList>
    </citation>
    <scope>NUCLEOTIDE SEQUENCE [LARGE SCALE GENOMIC DNA]</scope>
    <source>
        <strain evidence="3 4">SCHIC003</strain>
    </source>
</reference>
<dbReference type="InterPro" id="IPR011600">
    <property type="entry name" value="Pept_C14_caspase"/>
</dbReference>
<dbReference type="RefSeq" id="WP_206716826.1">
    <property type="nucleotide sequence ID" value="NZ_CP071091.1"/>
</dbReference>
<protein>
    <submittedName>
        <fullName evidence="3">Caspase family protein</fullName>
    </submittedName>
</protein>
<feature type="domain" description="Peptidase C14 caspase" evidence="2">
    <location>
        <begin position="31"/>
        <end position="252"/>
    </location>
</feature>
<evidence type="ECO:0000259" key="2">
    <source>
        <dbReference type="Pfam" id="PF00656"/>
    </source>
</evidence>
<dbReference type="Pfam" id="PF00656">
    <property type="entry name" value="Peptidase_C14"/>
    <property type="match status" value="1"/>
</dbReference>
<keyword evidence="1" id="KW-0732">Signal</keyword>
<sequence>MARSLLFLSLFLPAVASAAPSDSNAAPAAVRRLALLVGVNDGGPGRARLRYAVTDANSFGQVLEELGGVQPQDRLMMLEGDRAALENALARFKAMVAAAKSPGGRTEALIYYSGHSDEEGLLLHKDRFGYRELRQALEQLPADVRIAILDSCASGTLARQKGGVRRPAFLVDASTAVRGHAILTSSSEDEVSQESDRIGGSFFTHNLVSGMRGAADATGDGRVTLHEAYQFAFHETLARTERTRGGAQHPAYDIELAGTGELVMTDLRTTSAVLVVGEGVEGRLFIRDQPGRLVVELNKLAGRSTELGLQPGSYTVMRESRGASSQATLVVDKGGRTVLADSAFLPMMGELTAMRGGSAVVGGDSLAMTSSVEDSGRRRRFLNVGLAPKLQTNSLFGDTSVDNALSLSLGLATMGRLDGFALAMGANWNADSVRGVQTSLGANVVNGHVNGAQFTIGGNWVNGSVEGAQFAVGGNYASERVEGIQAAVGINIARKGGMMGQLGVGASISSMSMKGAQLAVGTSWVDGDFEGYQAAVGLNMVRGHMKGIQMSSGVNYVASAKGAQLSILNIGGDVRGMQLGLINVAGKMNGLQLGLINVSQELESGVPVGLLNIVRNGQFHVEAFGSDFNYANVSLKVGSRYLYTTLVVGMGSIRTRGPSHWSTGVGIGGHFPVTERLFVDVDVVTNGIHEWKGGEGNRLLHQARLMLGYQVANHFAIIAGPTANLLHGFDGEAVTPLSHLGTAGSTTNKEAIWWPGLQVGLRI</sequence>
<proteinExistence type="predicted"/>
<feature type="chain" id="PRO_5046208785" evidence="1">
    <location>
        <begin position="19"/>
        <end position="763"/>
    </location>
</feature>
<keyword evidence="4" id="KW-1185">Reference proteome</keyword>
<accession>A0ABX7N8J7</accession>
<dbReference type="InterPro" id="IPR058093">
    <property type="entry name" value="LA_2272-like"/>
</dbReference>